<sequence>MMNGIQYGINNGLSAPFQPGFAGGPCSGPITFGNGIPQTGGSGPCSLPLRSTCDPSFVGACGIQPLGSPFGARRAVTTWKVNYLISNRTNQAAHTDPDLINPWGIALFDNQIWVVNGGTDTLTNYDLFGNKLLGSISVRNTDHNSSYPTGLAINCNGNFSTTNGSLTKAGLFLTCSEHTTVHSYNPQVNPLVSYLVLNQQLTGEVGVYRGLAIVGDVLYLADFFQGHIDVFDSNYNRLLGLPFVDGDTSEPIPLSYGPTNIVNIGCFLYVLWARKDPSVPLQAIDGAGFGYISVFQLDGTFVRRFTSRGVLNNPWAMIPAPEECGFPPGSFLVSNHGDGRINVFDCAGKYVGPLLNQSGLPMVIEGVRGLAPHYTDFNEIYFTASYEENIDGLTGSIIRDQIIYL</sequence>
<evidence type="ECO:0000313" key="1">
    <source>
        <dbReference type="EMBL" id="BCS83475.1"/>
    </source>
</evidence>
<dbReference type="InterPro" id="IPR017549">
    <property type="entry name" value="APMV_L690"/>
</dbReference>
<reference evidence="1 2" key="1">
    <citation type="submission" date="2021-02" db="EMBL/GenBank/DDBJ databases">
        <title>Cotonvirus japonicus, which uses Golgi apparatus of host cells for its virion factory, phylogenetically links tailed tupanvirus and icosahedral mimivirus.</title>
        <authorList>
            <person name="Takahashi H."/>
            <person name="Fukaya S."/>
            <person name="Song C."/>
            <person name="Murata K."/>
            <person name="Takemura M."/>
        </authorList>
    </citation>
    <scope>NUCLEOTIDE SEQUENCE [LARGE SCALE GENOMIC DNA]</scope>
</reference>
<protein>
    <submittedName>
        <fullName evidence="1">NHL-repeat-containing protein</fullName>
    </submittedName>
</protein>
<dbReference type="Proteomes" id="UP001321479">
    <property type="component" value="Segment"/>
</dbReference>
<dbReference type="NCBIfam" id="TIGR03118">
    <property type="entry name" value="PEPCTERM_chp_1"/>
    <property type="match status" value="1"/>
</dbReference>
<evidence type="ECO:0000313" key="2">
    <source>
        <dbReference type="Proteomes" id="UP001321479"/>
    </source>
</evidence>
<organism evidence="1 2">
    <name type="scientific">Cotonvirus japonicus</name>
    <dbReference type="NCBI Taxonomy" id="2811091"/>
    <lineage>
        <taxon>Viruses</taxon>
        <taxon>Varidnaviria</taxon>
        <taxon>Bamfordvirae</taxon>
        <taxon>Nucleocytoviricota</taxon>
        <taxon>Megaviricetes</taxon>
        <taxon>Imitervirales</taxon>
        <taxon>Mimiviridae</taxon>
        <taxon>Megamimivirinae</taxon>
        <taxon>Cotonvirus</taxon>
        <taxon>Cotonvirus japonicum</taxon>
    </lineage>
</organism>
<proteinExistence type="predicted"/>
<dbReference type="RefSeq" id="YP_010842083.1">
    <property type="nucleotide sequence ID" value="NC_079139.1"/>
</dbReference>
<keyword evidence="2" id="KW-1185">Reference proteome</keyword>
<dbReference type="SUPFAM" id="SSF101908">
    <property type="entry name" value="Putative isomerase YbhE"/>
    <property type="match status" value="1"/>
</dbReference>
<dbReference type="InterPro" id="IPR015943">
    <property type="entry name" value="WD40/YVTN_repeat-like_dom_sf"/>
</dbReference>
<dbReference type="EMBL" id="AP024483">
    <property type="protein sequence ID" value="BCS83475.1"/>
    <property type="molecule type" value="Genomic_DNA"/>
</dbReference>
<accession>A0ABM7NTH9</accession>
<dbReference type="Gene3D" id="2.130.10.10">
    <property type="entry name" value="YVTN repeat-like/Quinoprotein amine dehydrogenase"/>
    <property type="match status" value="1"/>
</dbReference>
<dbReference type="GeneID" id="80558680"/>
<name>A0ABM7NTH9_9VIRU</name>